<feature type="non-terminal residue" evidence="1">
    <location>
        <position position="86"/>
    </location>
</feature>
<proteinExistence type="predicted"/>
<dbReference type="Proteomes" id="UP000767238">
    <property type="component" value="Unassembled WGS sequence"/>
</dbReference>
<dbReference type="EMBL" id="JAHFYH010000001">
    <property type="protein sequence ID" value="KAH0237719.1"/>
    <property type="molecule type" value="Genomic_DNA"/>
</dbReference>
<accession>A0A9P8GRI8</accession>
<comment type="caution">
    <text evidence="1">The sequence shown here is derived from an EMBL/GenBank/DDBJ whole genome shotgun (WGS) entry which is preliminary data.</text>
</comment>
<reference evidence="1" key="1">
    <citation type="journal article" date="2021" name="J Fungi (Basel)">
        <title>Virulence traits and population genomics of the black yeast Aureobasidium melanogenum.</title>
        <authorList>
            <person name="Cernosa A."/>
            <person name="Sun X."/>
            <person name="Gostincar C."/>
            <person name="Fang C."/>
            <person name="Gunde-Cimerman N."/>
            <person name="Song Z."/>
        </authorList>
    </citation>
    <scope>NUCLEOTIDE SEQUENCE</scope>
    <source>
        <strain evidence="1">EXF-8016</strain>
    </source>
</reference>
<sequence length="86" mass="9940">MLILEFISWQVQRAFATSRFAESERRAFLHTPTPSSSSSLRQRLSSADLWAHITFAIIFPGNWLKRRHHHHESTRRRTASGLGLPS</sequence>
<name>A0A9P8GRI8_AURME</name>
<evidence type="ECO:0000313" key="2">
    <source>
        <dbReference type="Proteomes" id="UP000767238"/>
    </source>
</evidence>
<organism evidence="1 2">
    <name type="scientific">Aureobasidium melanogenum</name>
    <name type="common">Aureobasidium pullulans var. melanogenum</name>
    <dbReference type="NCBI Taxonomy" id="46634"/>
    <lineage>
        <taxon>Eukaryota</taxon>
        <taxon>Fungi</taxon>
        <taxon>Dikarya</taxon>
        <taxon>Ascomycota</taxon>
        <taxon>Pezizomycotina</taxon>
        <taxon>Dothideomycetes</taxon>
        <taxon>Dothideomycetidae</taxon>
        <taxon>Dothideales</taxon>
        <taxon>Saccotheciaceae</taxon>
        <taxon>Aureobasidium</taxon>
    </lineage>
</organism>
<reference evidence="1" key="2">
    <citation type="submission" date="2021-08" db="EMBL/GenBank/DDBJ databases">
        <authorList>
            <person name="Gostincar C."/>
            <person name="Sun X."/>
            <person name="Song Z."/>
            <person name="Gunde-Cimerman N."/>
        </authorList>
    </citation>
    <scope>NUCLEOTIDE SEQUENCE</scope>
    <source>
        <strain evidence="1">EXF-8016</strain>
    </source>
</reference>
<gene>
    <name evidence="1" type="ORF">KCV03_g313</name>
</gene>
<protein>
    <submittedName>
        <fullName evidence="1">Uncharacterized protein</fullName>
    </submittedName>
</protein>
<dbReference type="AlphaFoldDB" id="A0A9P8GRI8"/>
<evidence type="ECO:0000313" key="1">
    <source>
        <dbReference type="EMBL" id="KAH0237719.1"/>
    </source>
</evidence>